<comment type="subcellular location">
    <subcellularLocation>
        <location evidence="2">Cell membrane</location>
    </subcellularLocation>
    <subcellularLocation>
        <location evidence="1">Membrane</location>
        <topology evidence="1">Multi-pass membrane protein</topology>
    </subcellularLocation>
</comment>
<evidence type="ECO:0000313" key="9">
    <source>
        <dbReference type="EMBL" id="RPE64528.1"/>
    </source>
</evidence>
<gene>
    <name evidence="9" type="ORF">EDC62_2349</name>
</gene>
<evidence type="ECO:0000256" key="2">
    <source>
        <dbReference type="ARBA" id="ARBA00004236"/>
    </source>
</evidence>
<dbReference type="GO" id="GO:0005886">
    <property type="term" value="C:plasma membrane"/>
    <property type="evidence" value="ECO:0007669"/>
    <property type="project" value="UniProtKB-SubCell"/>
</dbReference>
<dbReference type="InterPro" id="IPR010817">
    <property type="entry name" value="HemY_N"/>
</dbReference>
<evidence type="ECO:0000256" key="5">
    <source>
        <dbReference type="ARBA" id="ARBA00022989"/>
    </source>
</evidence>
<dbReference type="Pfam" id="PF07219">
    <property type="entry name" value="HemY_N"/>
    <property type="match status" value="1"/>
</dbReference>
<proteinExistence type="predicted"/>
<dbReference type="EMBL" id="RKQL01000006">
    <property type="protein sequence ID" value="RPE64528.1"/>
    <property type="molecule type" value="Genomic_DNA"/>
</dbReference>
<evidence type="ECO:0000256" key="3">
    <source>
        <dbReference type="ARBA" id="ARBA00022475"/>
    </source>
</evidence>
<feature type="transmembrane region" description="Helical" evidence="7">
    <location>
        <begin position="45"/>
        <end position="68"/>
    </location>
</feature>
<dbReference type="RefSeq" id="WP_124223962.1">
    <property type="nucleotide sequence ID" value="NZ_RKQL01000006.1"/>
</dbReference>
<reference evidence="9 10" key="1">
    <citation type="submission" date="2018-11" db="EMBL/GenBank/DDBJ databases">
        <title>Genomic Encyclopedia of Type Strains, Phase IV (KMG-IV): sequencing the most valuable type-strain genomes for metagenomic binning, comparative biology and taxonomic classification.</title>
        <authorList>
            <person name="Goeker M."/>
        </authorList>
    </citation>
    <scope>NUCLEOTIDE SEQUENCE [LARGE SCALE GENOMIC DNA]</scope>
    <source>
        <strain evidence="9 10">DSM 101684</strain>
    </source>
</reference>
<keyword evidence="6 7" id="KW-0472">Membrane</keyword>
<evidence type="ECO:0000259" key="8">
    <source>
        <dbReference type="Pfam" id="PF07219"/>
    </source>
</evidence>
<sequence length="432" mass="47191">MRIVIRLLILFAVAVALALFAGENVATVSVFWPPWRVDLSLNLVLLGLVVGFALLYAAMRALGALRALPAQARAWRLQQRERAVHRSLHDALAWERSGRYTRARRSALEALGRLQSPDLARALGAETAVALRAQAHLAAADASHALRDHRARDEHLQQILNPPHVGSGAVAAAPAVWAEAARLRAAQWALDDNDAAAALDWLSSLPQGAQRRTVALRLRLKAARVGGRTQLALETARLLVKHRAFAPQAGLSLLRSLAIDWIEQSREPEQVVQAWQQCTAVERALPEVAVAAARRLLDLSGSPVLARRWLEPVWVQVFEAGGESTAALRTGLVLALERCLITGDGAADREWLARIEQAQQRHPRDGHLQYLAGMACKQRELWGKAESLLQQAAASLEQARLLRAAWVALAELAERRNDTAAAMTAWKQAAAV</sequence>
<evidence type="ECO:0000256" key="6">
    <source>
        <dbReference type="ARBA" id="ARBA00023136"/>
    </source>
</evidence>
<keyword evidence="5 7" id="KW-1133">Transmembrane helix</keyword>
<evidence type="ECO:0000256" key="7">
    <source>
        <dbReference type="SAM" id="Phobius"/>
    </source>
</evidence>
<dbReference type="GO" id="GO:0042168">
    <property type="term" value="P:heme metabolic process"/>
    <property type="evidence" value="ECO:0007669"/>
    <property type="project" value="InterPro"/>
</dbReference>
<accession>A0A3N4U3W8</accession>
<name>A0A3N4U3W8_9BURK</name>
<organism evidence="9 10">
    <name type="scientific">Tibeticola sediminis</name>
    <dbReference type="NCBI Taxonomy" id="1917811"/>
    <lineage>
        <taxon>Bacteria</taxon>
        <taxon>Pseudomonadati</taxon>
        <taxon>Pseudomonadota</taxon>
        <taxon>Betaproteobacteria</taxon>
        <taxon>Burkholderiales</taxon>
        <taxon>Comamonadaceae</taxon>
        <taxon>Tibeticola</taxon>
    </lineage>
</organism>
<evidence type="ECO:0000256" key="1">
    <source>
        <dbReference type="ARBA" id="ARBA00004141"/>
    </source>
</evidence>
<evidence type="ECO:0000313" key="10">
    <source>
        <dbReference type="Proteomes" id="UP000272193"/>
    </source>
</evidence>
<feature type="domain" description="HemY N-terminal" evidence="8">
    <location>
        <begin position="27"/>
        <end position="128"/>
    </location>
</feature>
<dbReference type="Proteomes" id="UP000272193">
    <property type="component" value="Unassembled WGS sequence"/>
</dbReference>
<comment type="caution">
    <text evidence="9">The sequence shown here is derived from an EMBL/GenBank/DDBJ whole genome shotgun (WGS) entry which is preliminary data.</text>
</comment>
<keyword evidence="4 7" id="KW-0812">Transmembrane</keyword>
<dbReference type="InterPro" id="IPR005254">
    <property type="entry name" value="Heme_biosyn_assoc_TPR_pro"/>
</dbReference>
<dbReference type="NCBIfam" id="TIGR00540">
    <property type="entry name" value="TPR_hemY_coli"/>
    <property type="match status" value="1"/>
</dbReference>
<dbReference type="AlphaFoldDB" id="A0A3N4U3W8"/>
<keyword evidence="10" id="KW-1185">Reference proteome</keyword>
<evidence type="ECO:0000256" key="4">
    <source>
        <dbReference type="ARBA" id="ARBA00022692"/>
    </source>
</evidence>
<dbReference type="OrthoDB" id="9151794at2"/>
<keyword evidence="3" id="KW-1003">Cell membrane</keyword>
<protein>
    <submittedName>
        <fullName evidence="9">HemY protein</fullName>
    </submittedName>
</protein>